<evidence type="ECO:0000256" key="2">
    <source>
        <dbReference type="PROSITE-ProRule" id="PRU00376"/>
    </source>
</evidence>
<comment type="caution">
    <text evidence="5">The sequence shown here is derived from an EMBL/GenBank/DDBJ whole genome shotgun (WGS) entry which is preliminary data.</text>
</comment>
<dbReference type="Proteomes" id="UP001497472">
    <property type="component" value="Unassembled WGS sequence"/>
</dbReference>
<dbReference type="EMBL" id="CAVLEF010000011">
    <property type="protein sequence ID" value="CAK1548785.1"/>
    <property type="molecule type" value="Genomic_DNA"/>
</dbReference>
<keyword evidence="6" id="KW-1185">Reference proteome</keyword>
<dbReference type="Gene3D" id="2.60.40.1970">
    <property type="entry name" value="YEATS domain"/>
    <property type="match status" value="1"/>
</dbReference>
<dbReference type="InterPro" id="IPR055127">
    <property type="entry name" value="YEATS2_3HBD"/>
</dbReference>
<organism evidence="5 6">
    <name type="scientific">Leptosia nina</name>
    <dbReference type="NCBI Taxonomy" id="320188"/>
    <lineage>
        <taxon>Eukaryota</taxon>
        <taxon>Metazoa</taxon>
        <taxon>Ecdysozoa</taxon>
        <taxon>Arthropoda</taxon>
        <taxon>Hexapoda</taxon>
        <taxon>Insecta</taxon>
        <taxon>Pterygota</taxon>
        <taxon>Neoptera</taxon>
        <taxon>Endopterygota</taxon>
        <taxon>Lepidoptera</taxon>
        <taxon>Glossata</taxon>
        <taxon>Ditrysia</taxon>
        <taxon>Papilionoidea</taxon>
        <taxon>Pieridae</taxon>
        <taxon>Pierinae</taxon>
        <taxon>Leptosia</taxon>
    </lineage>
</organism>
<dbReference type="InterPro" id="IPR038704">
    <property type="entry name" value="YEAST_sf"/>
</dbReference>
<dbReference type="Pfam" id="PF22951">
    <property type="entry name" value="3HBD"/>
    <property type="match status" value="1"/>
</dbReference>
<feature type="compositionally biased region" description="Basic and acidic residues" evidence="3">
    <location>
        <begin position="168"/>
        <end position="181"/>
    </location>
</feature>
<dbReference type="Pfam" id="PF03366">
    <property type="entry name" value="YEATS"/>
    <property type="match status" value="1"/>
</dbReference>
<proteinExistence type="predicted"/>
<reference evidence="5 6" key="1">
    <citation type="submission" date="2023-11" db="EMBL/GenBank/DDBJ databases">
        <authorList>
            <person name="Okamura Y."/>
        </authorList>
    </citation>
    <scope>NUCLEOTIDE SEQUENCE [LARGE SCALE GENOMIC DNA]</scope>
</reference>
<protein>
    <recommendedName>
        <fullName evidence="4">YEATS domain-containing protein</fullName>
    </recommendedName>
</protein>
<gene>
    <name evidence="5" type="ORF">LNINA_LOCUS8137</name>
</gene>
<dbReference type="PROSITE" id="PS51037">
    <property type="entry name" value="YEATS"/>
    <property type="match status" value="1"/>
</dbReference>
<dbReference type="CDD" id="cd16907">
    <property type="entry name" value="YEATS_YEATS2_like"/>
    <property type="match status" value="1"/>
</dbReference>
<feature type="region of interest" description="Disordered" evidence="3">
    <location>
        <begin position="163"/>
        <end position="192"/>
    </location>
</feature>
<feature type="region of interest" description="Disordered" evidence="3">
    <location>
        <begin position="353"/>
        <end position="400"/>
    </location>
</feature>
<keyword evidence="1 2" id="KW-0539">Nucleus</keyword>
<dbReference type="GO" id="GO:0006355">
    <property type="term" value="P:regulation of DNA-templated transcription"/>
    <property type="evidence" value="ECO:0007669"/>
    <property type="project" value="InterPro"/>
</dbReference>
<dbReference type="InterPro" id="IPR055129">
    <property type="entry name" value="YEATS_dom"/>
</dbReference>
<dbReference type="PANTHER" id="PTHR23195">
    <property type="entry name" value="YEATS DOMAIN"/>
    <property type="match status" value="1"/>
</dbReference>
<feature type="domain" description="YEATS" evidence="4">
    <location>
        <begin position="212"/>
        <end position="440"/>
    </location>
</feature>
<evidence type="ECO:0000259" key="4">
    <source>
        <dbReference type="PROSITE" id="PS51037"/>
    </source>
</evidence>
<dbReference type="AlphaFoldDB" id="A0AAV1JIN2"/>
<evidence type="ECO:0000256" key="3">
    <source>
        <dbReference type="SAM" id="MobiDB-lite"/>
    </source>
</evidence>
<evidence type="ECO:0000313" key="6">
    <source>
        <dbReference type="Proteomes" id="UP001497472"/>
    </source>
</evidence>
<dbReference type="GO" id="GO:0005634">
    <property type="term" value="C:nucleus"/>
    <property type="evidence" value="ECO:0007669"/>
    <property type="project" value="UniProtKB-SubCell"/>
</dbReference>
<evidence type="ECO:0000313" key="5">
    <source>
        <dbReference type="EMBL" id="CAK1548785.1"/>
    </source>
</evidence>
<evidence type="ECO:0000256" key="1">
    <source>
        <dbReference type="ARBA" id="ARBA00023242"/>
    </source>
</evidence>
<name>A0AAV1JIN2_9NEOP</name>
<dbReference type="InterPro" id="IPR005033">
    <property type="entry name" value="YEATS"/>
</dbReference>
<sequence>MDEKTEYHDPDYPEAPVTVKAEKLEISEEEKIEKIKHIIHREFSNEIQERENEVTLIDQRLLTARRYLHQLRYTLVNKYYNDQRLQLSSSQISDDIAAQTEPRAKTEVAQLLRDGQRRLHPSVRKLLGKKTADLDEIFRFRGPRNKTRKDYSAMVQKRNYTISADSTKTLRPEGQEPKESVPEASAVSAKPKKIPRHIEPKVENVLTLDEITRNKMKHRYRIVIGNTSKYVPPSSRIDKSTHKWLLYVRGPPLKPDLSCIITSITARLHHSYAPHHNVHLRKPPFQISRRGWGEFPVKLELHFALPEVNRPSIVSHTIKLDRHYTGLQTLGGETIVDIYLYSTPDMLELAYKEEEETNPQSAEDTPHADATPQTEASELTDTEVKQEQNEPEQNGNDSWMEFFDNQTSVSVDDMIVKNVQDERLHIPPEPDVIVPKEETNLDVPISDVEQPWRKRIMKYMDPTTGKIYYLEMDRALDLSKVKEIVINSKGNVQTATISPIKSNGLKKVRKGVSLLKPGLKNSQQTDVALDHIMNDHCYLGYNCYESQTNTQLNDFQKVIPRFRNVRQSVNYLLKKIPLISGDVQNSEFVKCFPFVVENDEKYWKLDFAKRRNIEWSRAKLIKDLITANFTGSTEPLWRTKQILCFARLHGYYPIRPENVHSPPNKQTDEWSSWHDADKTTNLESNIRELYPTAADITSRSTFDIDRYKVTDEVVLSDSDEEVIDVTGDRKATAKAVSESKDSLNVLPSETEDKLRFLFVERKCADIGLELRNEDVGHGYCYSAVHAVLLSAMKSFAEELIRDSLAVKLMEGSSVHHPPPTWCGSSSRVSVQLEHVFRAASRLPFIANTALGTKPKQTHTL</sequence>
<accession>A0AAV1JIN2</accession>
<comment type="subcellular location">
    <subcellularLocation>
        <location evidence="2">Nucleus</location>
    </subcellularLocation>
</comment>